<dbReference type="Proteomes" id="UP001595462">
    <property type="component" value="Unassembled WGS sequence"/>
</dbReference>
<evidence type="ECO:0000256" key="3">
    <source>
        <dbReference type="ARBA" id="ARBA00022630"/>
    </source>
</evidence>
<evidence type="ECO:0000256" key="7">
    <source>
        <dbReference type="ARBA" id="ARBA00023027"/>
    </source>
</evidence>
<sequence length="195" mass="21603">MTDRARLEPSPISTQDAAAFIRGRRTVDQFTGEIPAESIIREAVEVARWAPNHHLTQPWRFYLLGPDTKQALVDLNTRLVAARKGDEVASAKRERWQAVPGWLAVTCANDADPVVAREDYAACACAIQNLALYLHSAGIGSKWISGEATQHADFMSILGADPQQEYCVGVIWYGYAKRRPRSQRTGLDHILSSCP</sequence>
<evidence type="ECO:0000256" key="5">
    <source>
        <dbReference type="ARBA" id="ARBA00022857"/>
    </source>
</evidence>
<feature type="domain" description="Nitroreductase" evidence="8">
    <location>
        <begin position="21"/>
        <end position="175"/>
    </location>
</feature>
<reference evidence="10" key="1">
    <citation type="journal article" date="2019" name="Int. J. Syst. Evol. Microbiol.">
        <title>The Global Catalogue of Microorganisms (GCM) 10K type strain sequencing project: providing services to taxonomists for standard genome sequencing and annotation.</title>
        <authorList>
            <consortium name="The Broad Institute Genomics Platform"/>
            <consortium name="The Broad Institute Genome Sequencing Center for Infectious Disease"/>
            <person name="Wu L."/>
            <person name="Ma J."/>
        </authorList>
    </citation>
    <scope>NUCLEOTIDE SEQUENCE [LARGE SCALE GENOMIC DNA]</scope>
    <source>
        <strain evidence="10">KCTC 52640</strain>
    </source>
</reference>
<evidence type="ECO:0000256" key="4">
    <source>
        <dbReference type="ARBA" id="ARBA00022643"/>
    </source>
</evidence>
<comment type="cofactor">
    <cofactor evidence="1">
        <name>FMN</name>
        <dbReference type="ChEBI" id="CHEBI:58210"/>
    </cofactor>
</comment>
<protein>
    <submittedName>
        <fullName evidence="9">Nitroreductase</fullName>
    </submittedName>
</protein>
<comment type="caution">
    <text evidence="9">The sequence shown here is derived from an EMBL/GenBank/DDBJ whole genome shotgun (WGS) entry which is preliminary data.</text>
</comment>
<evidence type="ECO:0000313" key="10">
    <source>
        <dbReference type="Proteomes" id="UP001595462"/>
    </source>
</evidence>
<comment type="similarity">
    <text evidence="2">Belongs to the nitroreductase family.</text>
</comment>
<organism evidence="9 10">
    <name type="scientific">Salinisphaera aquimarina</name>
    <dbReference type="NCBI Taxonomy" id="2094031"/>
    <lineage>
        <taxon>Bacteria</taxon>
        <taxon>Pseudomonadati</taxon>
        <taxon>Pseudomonadota</taxon>
        <taxon>Gammaproteobacteria</taxon>
        <taxon>Salinisphaerales</taxon>
        <taxon>Salinisphaeraceae</taxon>
        <taxon>Salinisphaera</taxon>
    </lineage>
</organism>
<keyword evidence="7" id="KW-0520">NAD</keyword>
<dbReference type="InterPro" id="IPR052530">
    <property type="entry name" value="NAD(P)H_nitroreductase"/>
</dbReference>
<dbReference type="CDD" id="cd02135">
    <property type="entry name" value="YdjA-like"/>
    <property type="match status" value="1"/>
</dbReference>
<evidence type="ECO:0000256" key="1">
    <source>
        <dbReference type="ARBA" id="ARBA00001917"/>
    </source>
</evidence>
<dbReference type="Pfam" id="PF00881">
    <property type="entry name" value="Nitroreductase"/>
    <property type="match status" value="1"/>
</dbReference>
<keyword evidence="6" id="KW-0560">Oxidoreductase</keyword>
<name>A0ABV7EIF2_9GAMM</name>
<dbReference type="PANTHER" id="PTHR43821:SF1">
    <property type="entry name" value="NAD(P)H NITROREDUCTASE YDJA-RELATED"/>
    <property type="match status" value="1"/>
</dbReference>
<keyword evidence="10" id="KW-1185">Reference proteome</keyword>
<dbReference type="InterPro" id="IPR026021">
    <property type="entry name" value="YdjA-like"/>
</dbReference>
<evidence type="ECO:0000259" key="8">
    <source>
        <dbReference type="Pfam" id="PF00881"/>
    </source>
</evidence>
<dbReference type="InterPro" id="IPR000415">
    <property type="entry name" value="Nitroreductase-like"/>
</dbReference>
<keyword evidence="5" id="KW-0521">NADP</keyword>
<dbReference type="Gene3D" id="3.40.109.10">
    <property type="entry name" value="NADH Oxidase"/>
    <property type="match status" value="1"/>
</dbReference>
<proteinExistence type="inferred from homology"/>
<evidence type="ECO:0000256" key="2">
    <source>
        <dbReference type="ARBA" id="ARBA00007118"/>
    </source>
</evidence>
<gene>
    <name evidence="9" type="ORF">ACFOSU_01175</name>
</gene>
<dbReference type="EMBL" id="JBHRSS010000001">
    <property type="protein sequence ID" value="MFC3102499.1"/>
    <property type="molecule type" value="Genomic_DNA"/>
</dbReference>
<evidence type="ECO:0000313" key="9">
    <source>
        <dbReference type="EMBL" id="MFC3102499.1"/>
    </source>
</evidence>
<keyword evidence="3" id="KW-0285">Flavoprotein</keyword>
<evidence type="ECO:0000256" key="6">
    <source>
        <dbReference type="ARBA" id="ARBA00023002"/>
    </source>
</evidence>
<keyword evidence="4" id="KW-0288">FMN</keyword>
<dbReference type="SUPFAM" id="SSF55469">
    <property type="entry name" value="FMN-dependent nitroreductase-like"/>
    <property type="match status" value="1"/>
</dbReference>
<accession>A0ABV7EIF2</accession>
<dbReference type="InterPro" id="IPR029479">
    <property type="entry name" value="Nitroreductase"/>
</dbReference>
<dbReference type="RefSeq" id="WP_380685624.1">
    <property type="nucleotide sequence ID" value="NZ_JBHRSS010000001.1"/>
</dbReference>
<dbReference type="PANTHER" id="PTHR43821">
    <property type="entry name" value="NAD(P)H NITROREDUCTASE YDJA-RELATED"/>
    <property type="match status" value="1"/>
</dbReference>